<evidence type="ECO:0000313" key="2">
    <source>
        <dbReference type="EMBL" id="KAL2911409.1"/>
    </source>
</evidence>
<reference evidence="2 3" key="1">
    <citation type="submission" date="2023-09" db="EMBL/GenBank/DDBJ databases">
        <title>Pangenome analysis of Batrachochytrium dendrobatidis and related Chytrids.</title>
        <authorList>
            <person name="Yacoub M.N."/>
            <person name="Stajich J.E."/>
            <person name="James T.Y."/>
        </authorList>
    </citation>
    <scope>NUCLEOTIDE SEQUENCE [LARGE SCALE GENOMIC DNA]</scope>
    <source>
        <strain evidence="2 3">JEL0888</strain>
    </source>
</reference>
<evidence type="ECO:0000256" key="1">
    <source>
        <dbReference type="SAM" id="MobiDB-lite"/>
    </source>
</evidence>
<feature type="region of interest" description="Disordered" evidence="1">
    <location>
        <begin position="139"/>
        <end position="166"/>
    </location>
</feature>
<organism evidence="2 3">
    <name type="scientific">Polyrhizophydium stewartii</name>
    <dbReference type="NCBI Taxonomy" id="2732419"/>
    <lineage>
        <taxon>Eukaryota</taxon>
        <taxon>Fungi</taxon>
        <taxon>Fungi incertae sedis</taxon>
        <taxon>Chytridiomycota</taxon>
        <taxon>Chytridiomycota incertae sedis</taxon>
        <taxon>Chytridiomycetes</taxon>
        <taxon>Rhizophydiales</taxon>
        <taxon>Rhizophydiales incertae sedis</taxon>
        <taxon>Polyrhizophydium</taxon>
    </lineage>
</organism>
<dbReference type="GO" id="GO:1990904">
    <property type="term" value="C:ribonucleoprotein complex"/>
    <property type="evidence" value="ECO:0007669"/>
    <property type="project" value="UniProtKB-KW"/>
</dbReference>
<sequence length="215" mass="22927">MQPHALGCLSAWQQRVNLARQQNQNGALDQAGNDLRRLDNLTHLPSLKTALAANNRIISLGFSLHKCVTSLHRLILANNRLGMLGDLDTRVGFEHIEEHDEALALFSDEKEAALLRSHCKAVAVSAAAEAAAATAPGDAMLEPGEGVPGADGLSAKRAPSWHQSSTPGEAKWILSAIQSDKTLYKTACLERQSGTVTETRFFLGSSHLDGVAASS</sequence>
<dbReference type="InterPro" id="IPR032675">
    <property type="entry name" value="LRR_dom_sf"/>
</dbReference>
<dbReference type="Pfam" id="PF14580">
    <property type="entry name" value="LRR_9"/>
    <property type="match status" value="1"/>
</dbReference>
<keyword evidence="2" id="KW-0687">Ribonucleoprotein</keyword>
<dbReference type="SUPFAM" id="SSF52058">
    <property type="entry name" value="L domain-like"/>
    <property type="match status" value="1"/>
</dbReference>
<protein>
    <submittedName>
        <fullName evidence="2">U2 small nuclear ribonucleoprotein A</fullName>
    </submittedName>
</protein>
<dbReference type="Gene3D" id="3.80.10.10">
    <property type="entry name" value="Ribonuclease Inhibitor"/>
    <property type="match status" value="1"/>
</dbReference>
<name>A0ABR4MVX0_9FUNG</name>
<keyword evidence="3" id="KW-1185">Reference proteome</keyword>
<accession>A0ABR4MVX0</accession>
<gene>
    <name evidence="2" type="primary">SNRPA1</name>
    <name evidence="2" type="ORF">HK105_209137</name>
</gene>
<dbReference type="EMBL" id="JADGIZ020000113">
    <property type="protein sequence ID" value="KAL2911409.1"/>
    <property type="molecule type" value="Genomic_DNA"/>
</dbReference>
<comment type="caution">
    <text evidence="2">The sequence shown here is derived from an EMBL/GenBank/DDBJ whole genome shotgun (WGS) entry which is preliminary data.</text>
</comment>
<dbReference type="Proteomes" id="UP001527925">
    <property type="component" value="Unassembled WGS sequence"/>
</dbReference>
<proteinExistence type="predicted"/>
<evidence type="ECO:0000313" key="3">
    <source>
        <dbReference type="Proteomes" id="UP001527925"/>
    </source>
</evidence>